<gene>
    <name evidence="2" type="ORF">C462_00192</name>
</gene>
<feature type="transmembrane region" description="Helical" evidence="1">
    <location>
        <begin position="7"/>
        <end position="28"/>
    </location>
</feature>
<accession>M0PS12</accession>
<reference evidence="2 3" key="1">
    <citation type="journal article" date="2014" name="PLoS Genet.">
        <title>Phylogenetically driven sequencing of extremely halophilic archaea reveals strategies for static and dynamic osmo-response.</title>
        <authorList>
            <person name="Becker E.A."/>
            <person name="Seitzer P.M."/>
            <person name="Tritt A."/>
            <person name="Larsen D."/>
            <person name="Krusor M."/>
            <person name="Yao A.I."/>
            <person name="Wu D."/>
            <person name="Madern D."/>
            <person name="Eisen J.A."/>
            <person name="Darling A.E."/>
            <person name="Facciotti M.T."/>
        </authorList>
    </citation>
    <scope>NUCLEOTIDE SEQUENCE [LARGE SCALE GENOMIC DNA]</scope>
    <source>
        <strain evidence="2 3">JCM 13916</strain>
    </source>
</reference>
<comment type="caution">
    <text evidence="2">The sequence shown here is derived from an EMBL/GenBank/DDBJ whole genome shotgun (WGS) entry which is preliminary data.</text>
</comment>
<organism evidence="2 3">
    <name type="scientific">Halorubrum distributum JCM 13916</name>
    <dbReference type="NCBI Taxonomy" id="1230455"/>
    <lineage>
        <taxon>Archaea</taxon>
        <taxon>Methanobacteriati</taxon>
        <taxon>Methanobacteriota</taxon>
        <taxon>Stenosarchaea group</taxon>
        <taxon>Halobacteria</taxon>
        <taxon>Halobacteriales</taxon>
        <taxon>Haloferacaceae</taxon>
        <taxon>Halorubrum</taxon>
        <taxon>Halorubrum distributum group</taxon>
    </lineage>
</organism>
<dbReference type="EMBL" id="AOJJ01000008">
    <property type="protein sequence ID" value="EMA72741.1"/>
    <property type="molecule type" value="Genomic_DNA"/>
</dbReference>
<evidence type="ECO:0000313" key="2">
    <source>
        <dbReference type="EMBL" id="EMA72741.1"/>
    </source>
</evidence>
<dbReference type="RefSeq" id="WP_007992526.1">
    <property type="nucleotide sequence ID" value="NZ_AOJJ01000008.1"/>
</dbReference>
<evidence type="ECO:0000313" key="3">
    <source>
        <dbReference type="Proteomes" id="UP000011528"/>
    </source>
</evidence>
<feature type="transmembrane region" description="Helical" evidence="1">
    <location>
        <begin position="74"/>
        <end position="100"/>
    </location>
</feature>
<keyword evidence="1" id="KW-1133">Transmembrane helix</keyword>
<evidence type="ECO:0000256" key="1">
    <source>
        <dbReference type="SAM" id="Phobius"/>
    </source>
</evidence>
<name>M0PS12_9EURY</name>
<protein>
    <submittedName>
        <fullName evidence="2">Uncharacterized protein</fullName>
    </submittedName>
</protein>
<keyword evidence="1" id="KW-0472">Membrane</keyword>
<proteinExistence type="predicted"/>
<sequence length="109" mass="12008">MNRHDPWLFLPITTILFPALLLALTPVAQDPQYFQNEVFRASLGYFVVVTLVYPYAVMRSLTNSQMTLSDGKKWAVAVGVLILGAIPLGQVVFSLAYGLFVYPSEAPAS</sequence>
<dbReference type="AlphaFoldDB" id="M0PS12"/>
<feature type="transmembrane region" description="Helical" evidence="1">
    <location>
        <begin position="43"/>
        <end position="62"/>
    </location>
</feature>
<keyword evidence="1" id="KW-0812">Transmembrane</keyword>
<dbReference type="Proteomes" id="UP000011528">
    <property type="component" value="Unassembled WGS sequence"/>
</dbReference>